<feature type="domain" description="Ionotropic glutamate receptor C-terminal" evidence="15">
    <location>
        <begin position="488"/>
        <end position="775"/>
    </location>
</feature>
<keyword evidence="14" id="KW-0732">Signal</keyword>
<keyword evidence="7 13" id="KW-0472">Membrane</keyword>
<dbReference type="InterPro" id="IPR001638">
    <property type="entry name" value="Solute-binding_3/MltF_N"/>
</dbReference>
<feature type="non-terminal residue" evidence="16">
    <location>
        <position position="1"/>
    </location>
</feature>
<dbReference type="Pfam" id="PF01094">
    <property type="entry name" value="ANF_receptor"/>
    <property type="match status" value="2"/>
</dbReference>
<keyword evidence="11" id="KW-0407">Ion channel</keyword>
<evidence type="ECO:0000259" key="15">
    <source>
        <dbReference type="SMART" id="SM00079"/>
    </source>
</evidence>
<dbReference type="InterPro" id="IPR001828">
    <property type="entry name" value="ANF_lig-bd_rcpt"/>
</dbReference>
<dbReference type="SUPFAM" id="SSF53822">
    <property type="entry name" value="Periplasmic binding protein-like I"/>
    <property type="match status" value="2"/>
</dbReference>
<dbReference type="InterPro" id="IPR001320">
    <property type="entry name" value="Iontro_rcpt_C"/>
</dbReference>
<feature type="transmembrane region" description="Helical" evidence="13">
    <location>
        <begin position="860"/>
        <end position="879"/>
    </location>
</feature>
<dbReference type="FunFam" id="1.10.287.70:FF:000172">
    <property type="entry name" value="Glutamate receptor"/>
    <property type="match status" value="1"/>
</dbReference>
<dbReference type="Pfam" id="PF00060">
    <property type="entry name" value="Lig_chan"/>
    <property type="match status" value="1"/>
</dbReference>
<evidence type="ECO:0000256" key="7">
    <source>
        <dbReference type="ARBA" id="ARBA00023136"/>
    </source>
</evidence>
<evidence type="ECO:0000256" key="6">
    <source>
        <dbReference type="ARBA" id="ARBA00023065"/>
    </source>
</evidence>
<dbReference type="PANTHER" id="PTHR34836">
    <property type="entry name" value="OS06G0188250 PROTEIN"/>
    <property type="match status" value="1"/>
</dbReference>
<evidence type="ECO:0000313" key="16">
    <source>
        <dbReference type="EMBL" id="KAJ4841542.1"/>
    </source>
</evidence>
<dbReference type="EMBL" id="JAKUCV010002753">
    <property type="protein sequence ID" value="KAJ4841542.1"/>
    <property type="molecule type" value="Genomic_DNA"/>
</dbReference>
<keyword evidence="8" id="KW-0675">Receptor</keyword>
<feature type="transmembrane region" description="Helical" evidence="13">
    <location>
        <begin position="639"/>
        <end position="662"/>
    </location>
</feature>
<dbReference type="SUPFAM" id="SSF53850">
    <property type="entry name" value="Periplasmic binding protein-like II"/>
    <property type="match status" value="2"/>
</dbReference>
<accession>A0A9Q0G1J0</accession>
<evidence type="ECO:0000256" key="12">
    <source>
        <dbReference type="ARBA" id="ARBA00049638"/>
    </source>
</evidence>
<dbReference type="Proteomes" id="UP001141552">
    <property type="component" value="Unassembled WGS sequence"/>
</dbReference>
<dbReference type="PANTHER" id="PTHR34836:SF1">
    <property type="entry name" value="OS09G0428600 PROTEIN"/>
    <property type="match status" value="1"/>
</dbReference>
<dbReference type="FunFam" id="3.40.190.10:FF:000054">
    <property type="entry name" value="Glutamate receptor"/>
    <property type="match status" value="1"/>
</dbReference>
<dbReference type="GO" id="GO:0016020">
    <property type="term" value="C:membrane"/>
    <property type="evidence" value="ECO:0007669"/>
    <property type="project" value="UniProtKB-SubCell"/>
</dbReference>
<evidence type="ECO:0000256" key="11">
    <source>
        <dbReference type="ARBA" id="ARBA00023303"/>
    </source>
</evidence>
<dbReference type="Gene3D" id="1.10.287.70">
    <property type="match status" value="1"/>
</dbReference>
<keyword evidence="9" id="KW-0325">Glycoprotein</keyword>
<keyword evidence="4 13" id="KW-0812">Transmembrane</keyword>
<proteinExistence type="predicted"/>
<evidence type="ECO:0000256" key="1">
    <source>
        <dbReference type="ARBA" id="ARBA00004141"/>
    </source>
</evidence>
<organism evidence="16 17">
    <name type="scientific">Turnera subulata</name>
    <dbReference type="NCBI Taxonomy" id="218843"/>
    <lineage>
        <taxon>Eukaryota</taxon>
        <taxon>Viridiplantae</taxon>
        <taxon>Streptophyta</taxon>
        <taxon>Embryophyta</taxon>
        <taxon>Tracheophyta</taxon>
        <taxon>Spermatophyta</taxon>
        <taxon>Magnoliopsida</taxon>
        <taxon>eudicotyledons</taxon>
        <taxon>Gunneridae</taxon>
        <taxon>Pentapetalae</taxon>
        <taxon>rosids</taxon>
        <taxon>fabids</taxon>
        <taxon>Malpighiales</taxon>
        <taxon>Passifloraceae</taxon>
        <taxon>Turnera</taxon>
    </lineage>
</organism>
<protein>
    <recommendedName>
        <fullName evidence="15">Ionotropic glutamate receptor C-terminal domain-containing protein</fullName>
    </recommendedName>
</protein>
<dbReference type="CDD" id="cd13686">
    <property type="entry name" value="GluR_Plant"/>
    <property type="match status" value="1"/>
</dbReference>
<reference evidence="16" key="1">
    <citation type="submission" date="2022-02" db="EMBL/GenBank/DDBJ databases">
        <authorList>
            <person name="Henning P.M."/>
            <person name="McCubbin A.G."/>
            <person name="Shore J.S."/>
        </authorList>
    </citation>
    <scope>NUCLEOTIDE SEQUENCE</scope>
    <source>
        <strain evidence="16">F60SS</strain>
        <tissue evidence="16">Leaves</tissue>
    </source>
</reference>
<dbReference type="OrthoDB" id="5984008at2759"/>
<evidence type="ECO:0000256" key="8">
    <source>
        <dbReference type="ARBA" id="ARBA00023170"/>
    </source>
</evidence>
<dbReference type="CDD" id="cd19990">
    <property type="entry name" value="PBP1_GABAb_receptor_plant"/>
    <property type="match status" value="1"/>
</dbReference>
<feature type="transmembrane region" description="Helical" evidence="13">
    <location>
        <begin position="1640"/>
        <end position="1663"/>
    </location>
</feature>
<gene>
    <name evidence="16" type="ORF">Tsubulata_001750</name>
</gene>
<evidence type="ECO:0000256" key="10">
    <source>
        <dbReference type="ARBA" id="ARBA00023286"/>
    </source>
</evidence>
<evidence type="ECO:0000256" key="14">
    <source>
        <dbReference type="SAM" id="SignalP"/>
    </source>
</evidence>
<dbReference type="InterPro" id="IPR015683">
    <property type="entry name" value="Ionotropic_Glu_rcpt"/>
</dbReference>
<evidence type="ECO:0000313" key="17">
    <source>
        <dbReference type="Proteomes" id="UP001141552"/>
    </source>
</evidence>
<feature type="transmembrane region" description="Helical" evidence="13">
    <location>
        <begin position="608"/>
        <end position="627"/>
    </location>
</feature>
<evidence type="ECO:0000256" key="13">
    <source>
        <dbReference type="SAM" id="Phobius"/>
    </source>
</evidence>
<evidence type="ECO:0000256" key="3">
    <source>
        <dbReference type="ARBA" id="ARBA00022448"/>
    </source>
</evidence>
<keyword evidence="17" id="KW-1185">Reference proteome</keyword>
<dbReference type="FunFam" id="3.40.50.2300:FF:000188">
    <property type="entry name" value="Glutamate receptor"/>
    <property type="match status" value="2"/>
</dbReference>
<dbReference type="InterPro" id="IPR044440">
    <property type="entry name" value="GABAb_receptor_plant_PBP1"/>
</dbReference>
<feature type="transmembrane region" description="Helical" evidence="13">
    <location>
        <begin position="1485"/>
        <end position="1505"/>
    </location>
</feature>
<feature type="chain" id="PRO_5040500639" description="Ionotropic glutamate receptor C-terminal domain-containing protein" evidence="14">
    <location>
        <begin position="22"/>
        <end position="1705"/>
    </location>
</feature>
<dbReference type="Gene3D" id="3.40.50.2300">
    <property type="match status" value="4"/>
</dbReference>
<evidence type="ECO:0000256" key="4">
    <source>
        <dbReference type="ARBA" id="ARBA00022692"/>
    </source>
</evidence>
<feature type="signal peptide" evidence="14">
    <location>
        <begin position="1"/>
        <end position="21"/>
    </location>
</feature>
<evidence type="ECO:0000256" key="9">
    <source>
        <dbReference type="ARBA" id="ARBA00023180"/>
    </source>
</evidence>
<comment type="function">
    <text evidence="12">Glutamate-gated receptor that probably acts as a non-selective cation channel. May be involved in light-signal transduction and calcium homeostasis via the regulation of calcium influx into cells.</text>
</comment>
<comment type="subunit">
    <text evidence="2">May form heteromers.</text>
</comment>
<feature type="transmembrane region" description="Helical" evidence="13">
    <location>
        <begin position="796"/>
        <end position="816"/>
    </location>
</feature>
<dbReference type="GO" id="GO:0015276">
    <property type="term" value="F:ligand-gated monoatomic ion channel activity"/>
    <property type="evidence" value="ECO:0007669"/>
    <property type="project" value="InterPro"/>
</dbReference>
<keyword evidence="5 13" id="KW-1133">Transmembrane helix</keyword>
<evidence type="ECO:0000256" key="2">
    <source>
        <dbReference type="ARBA" id="ARBA00011095"/>
    </source>
</evidence>
<dbReference type="Gene3D" id="3.40.190.10">
    <property type="entry name" value="Periplasmic binding protein-like II"/>
    <property type="match status" value="2"/>
</dbReference>
<keyword evidence="3" id="KW-0813">Transport</keyword>
<dbReference type="Pfam" id="PF00497">
    <property type="entry name" value="SBP_bac_3"/>
    <property type="match status" value="1"/>
</dbReference>
<keyword evidence="6" id="KW-0406">Ion transport</keyword>
<sequence>YHKPTMSSLVFLFLLFVASKATEKGETYTPHCTFNHQRVLGSVGGVIDYSSRVGKELRIAIEMAVQDFSNSNNCSKQLALWLEDSSGSLAKAASASKASLLSSRLLFSTFTTTNKKLLNSTIKLIGSGQVHAMIGTLTAQEAALFSEIDERIKDISIVSLTSPAINPPLLGQQLPYFVQVSHHVAFHMQCIAAIVGQFEWRRVAAIYEHSNGLSVDSGMITLLSDKLNLINSEIAYHSAIPPLGSLSNPEMKIEEELDKLRSKGNRIFVLVMSSLEFSIMLFEKANQMKMLEKGYVWIIPDNIASLLDSVDSSVINKMQGVIGFRTNFERTSQFFKRFKSRFRRHYEAEYPAEEEYSNPSIFALRAYDATRAIAQAMQETNGTTTSEVLFRSILSSNHEALSGKESFKNNELQGSPSFQIINVAGNGYREMALWSPEFGFFQTHAKDNGVNSRAENIKLKESGSIYWPGGHQTVPKGWKVSYADKPFNIGVPASGAFHQFVRVAYDQERNTTSFTGFSIDVFKAVLDRLPYNLTHVLVPFYGTYDEMVKQVYNKDLDAAIGDMEILADRFQYAEFSQPYLDTRIVMVVTQKSGYSKSAWMLKTFTPKMWLLMATMHLFVGFVVWLIERSNNSEFEGIGAMLWFSVTVIFYAHIKFLSTTVNIKPENIRRIPSMDDYPNAFSTGYIKAAFFMEPHARVFLEKYCKGYTRIGTPYKLGGLGFVEFCSFLPVSSFSMWKIAATIAFPKDSPLLYDISEAILQLVETGEIRDLEAKLHSSSNCSSSSDTSDTSSLGIEPFAGLFLLSGSIAAFGFLVVIVNTWSDLHMLNYIQASLTRRRTWRWAKQVFQEQIITQAAELMKTLSQSGASLMGFVLLFFLLFLSGTSKAKANKAEEDCQLTHQRILGNIGAVVDHGSRVGKEQRIAMEMAVEHFSRSSDCSKRLALHIKDYNGNLEGAASSTINLIDSRKVHALLGSLTAEEAGLFSQIDKNIKDIAIISLTSPAKTPPLMAQQLPYFVQMSHSIAFHMQCVASIVGHFGWRKVTAIYEHTNGFSVDSGILTLLSEKLNYMNSGIEQHLAFPPLSSLSDPEMTIELELDKLRSKSNRVFVLVTSSLEFAMMLFKKAKQRKMMEKGYVWIITDEVASLLNSVDPSVVDNMEGVIGFRTNFERSSKSFKQFKTRFRRYYESRYPAEEEYSNPSIFALRAYDATLAIAQALERSQGNITSKELAKGVLSSNFEGLSGKVINVVAESYREMALWSPKFGFFKIHKKDIGADVGTGNSSLQEFGPIFWPGGQQSVPKGWEISYAEKYLRIGVPATGAFHQFVRVVSDQSQNETYITGFSINVFEAVVKRLPYSLPYVLVPFYGTYDEMVAQVYHKDLDAAVGDTEIMADRFLYAGFSQPYIDSGLVMVVTEKSEKSKSTWMLKTFTPKMWLLMATMHLFIGSVVWLIERRHNAEFEGIGAMLWFSVTVIFSAQREQVKSNLARLVLTPWLFVILIIVTSFTASLTSTMTLSRIQPSILDIQTLKNTNAPVGCNGNSFILRYLTNVLLFKPENIRSISSINDYPEAFESGDIKAAFFVEPHAKVFPKDSPLLFDISEGILKLTESGELRRLEEELLSASDCSSSSDDTGTDTSSLGVEPFAGLFLLSGSFAACGFLVVIVNIWRNLHILNCIQAWLTGRGIWRWSSSIIAKKNNQIERVNDMEQG</sequence>
<comment type="subcellular location">
    <subcellularLocation>
        <location evidence="1">Membrane</location>
        <topology evidence="1">Multi-pass membrane protein</topology>
    </subcellularLocation>
</comment>
<name>A0A9Q0G1J0_9ROSI</name>
<dbReference type="InterPro" id="IPR028082">
    <property type="entry name" value="Peripla_BP_I"/>
</dbReference>
<evidence type="ECO:0000256" key="5">
    <source>
        <dbReference type="ARBA" id="ARBA00022989"/>
    </source>
</evidence>
<feature type="transmembrane region" description="Helical" evidence="13">
    <location>
        <begin position="1430"/>
        <end position="1448"/>
    </location>
</feature>
<comment type="caution">
    <text evidence="16">The sequence shown here is derived from an EMBL/GenBank/DDBJ whole genome shotgun (WGS) entry which is preliminary data.</text>
</comment>
<reference evidence="16" key="2">
    <citation type="journal article" date="2023" name="Plants (Basel)">
        <title>Annotation of the Turnera subulata (Passifloraceae) Draft Genome Reveals the S-Locus Evolved after the Divergence of Turneroideae from Passifloroideae in a Stepwise Manner.</title>
        <authorList>
            <person name="Henning P.M."/>
            <person name="Roalson E.H."/>
            <person name="Mir W."/>
            <person name="McCubbin A.G."/>
            <person name="Shore J.S."/>
        </authorList>
    </citation>
    <scope>NUCLEOTIDE SEQUENCE</scope>
    <source>
        <strain evidence="16">F60SS</strain>
    </source>
</reference>
<dbReference type="SMART" id="SM00079">
    <property type="entry name" value="PBPe"/>
    <property type="match status" value="1"/>
</dbReference>
<keyword evidence="10" id="KW-1071">Ligand-gated ion channel</keyword>